<evidence type="ECO:0000313" key="2">
    <source>
        <dbReference type="EMBL" id="GAA3681677.1"/>
    </source>
</evidence>
<protein>
    <submittedName>
        <fullName evidence="2">Uncharacterized protein</fullName>
    </submittedName>
</protein>
<feature type="signal peptide" evidence="1">
    <location>
        <begin position="1"/>
        <end position="30"/>
    </location>
</feature>
<name>A0ABP7C6L6_9ACTN</name>
<evidence type="ECO:0000256" key="1">
    <source>
        <dbReference type="SAM" id="SignalP"/>
    </source>
</evidence>
<comment type="caution">
    <text evidence="2">The sequence shown here is derived from an EMBL/GenBank/DDBJ whole genome shotgun (WGS) entry which is preliminary data.</text>
</comment>
<keyword evidence="1" id="KW-0732">Signal</keyword>
<reference evidence="3" key="1">
    <citation type="journal article" date="2019" name="Int. J. Syst. Evol. Microbiol.">
        <title>The Global Catalogue of Microorganisms (GCM) 10K type strain sequencing project: providing services to taxonomists for standard genome sequencing and annotation.</title>
        <authorList>
            <consortium name="The Broad Institute Genomics Platform"/>
            <consortium name="The Broad Institute Genome Sequencing Center for Infectious Disease"/>
            <person name="Wu L."/>
            <person name="Ma J."/>
        </authorList>
    </citation>
    <scope>NUCLEOTIDE SEQUENCE [LARGE SCALE GENOMIC DNA]</scope>
    <source>
        <strain evidence="3">JCM 16904</strain>
    </source>
</reference>
<feature type="chain" id="PRO_5046806572" evidence="1">
    <location>
        <begin position="31"/>
        <end position="53"/>
    </location>
</feature>
<dbReference type="EMBL" id="BAAAZP010000098">
    <property type="protein sequence ID" value="GAA3681677.1"/>
    <property type="molecule type" value="Genomic_DNA"/>
</dbReference>
<sequence>MIAVIGRTLALVSCALGVAAAAALPAGAVAAHDADGSATGSLAVITFGNTAWD</sequence>
<dbReference type="Proteomes" id="UP001500902">
    <property type="component" value="Unassembled WGS sequence"/>
</dbReference>
<organism evidence="2 3">
    <name type="scientific">Nonomuraea antimicrobica</name>
    <dbReference type="NCBI Taxonomy" id="561173"/>
    <lineage>
        <taxon>Bacteria</taxon>
        <taxon>Bacillati</taxon>
        <taxon>Actinomycetota</taxon>
        <taxon>Actinomycetes</taxon>
        <taxon>Streptosporangiales</taxon>
        <taxon>Streptosporangiaceae</taxon>
        <taxon>Nonomuraea</taxon>
    </lineage>
</organism>
<proteinExistence type="predicted"/>
<evidence type="ECO:0000313" key="3">
    <source>
        <dbReference type="Proteomes" id="UP001500902"/>
    </source>
</evidence>
<accession>A0ABP7C6L6</accession>
<gene>
    <name evidence="2" type="ORF">GCM10022224_052420</name>
</gene>
<keyword evidence="3" id="KW-1185">Reference proteome</keyword>